<dbReference type="GO" id="GO:0003942">
    <property type="term" value="F:N-acetyl-gamma-glutamyl-phosphate reductase activity"/>
    <property type="evidence" value="ECO:0007669"/>
    <property type="project" value="UniProtKB-EC"/>
</dbReference>
<keyword evidence="4" id="KW-0055">Arginine biosynthesis</keyword>
<dbReference type="Gene3D" id="3.40.50.720">
    <property type="entry name" value="NAD(P)-binding Rossmann-like Domain"/>
    <property type="match status" value="1"/>
</dbReference>
<feature type="active site" evidence="4">
    <location>
        <position position="150"/>
    </location>
</feature>
<evidence type="ECO:0000256" key="4">
    <source>
        <dbReference type="HAMAP-Rule" id="MF_00150"/>
    </source>
</evidence>
<feature type="domain" description="Semialdehyde dehydrogenase NAD-binding" evidence="5">
    <location>
        <begin position="3"/>
        <end position="142"/>
    </location>
</feature>
<keyword evidence="1 4" id="KW-0028">Amino-acid biosynthesis</keyword>
<dbReference type="Pfam" id="PF22698">
    <property type="entry name" value="Semialdhyde_dhC_1"/>
    <property type="match status" value="1"/>
</dbReference>
<dbReference type="RefSeq" id="WP_394823052.1">
    <property type="nucleotide sequence ID" value="NZ_CP089984.1"/>
</dbReference>
<dbReference type="PANTHER" id="PTHR32338">
    <property type="entry name" value="N-ACETYL-GAMMA-GLUTAMYL-PHOSPHATE REDUCTASE, CHLOROPLASTIC-RELATED-RELATED"/>
    <property type="match status" value="1"/>
</dbReference>
<reference evidence="6 7" key="1">
    <citation type="submission" date="2021-12" db="EMBL/GenBank/DDBJ databases">
        <title>Discovery of the Pendulisporaceae a myxobacterial family with distinct sporulation behavior and unique specialized metabolism.</title>
        <authorList>
            <person name="Garcia R."/>
            <person name="Popoff A."/>
            <person name="Bader C.D."/>
            <person name="Loehr J."/>
            <person name="Walesch S."/>
            <person name="Walt C."/>
            <person name="Boldt J."/>
            <person name="Bunk B."/>
            <person name="Haeckl F.J.F.P.J."/>
            <person name="Gunesch A.P."/>
            <person name="Birkelbach J."/>
            <person name="Nuebel U."/>
            <person name="Pietschmann T."/>
            <person name="Bach T."/>
            <person name="Mueller R."/>
        </authorList>
    </citation>
    <scope>NUCLEOTIDE SEQUENCE [LARGE SCALE GENOMIC DNA]</scope>
    <source>
        <strain evidence="6 7">MSr11954</strain>
    </source>
</reference>
<proteinExistence type="inferred from homology"/>
<dbReference type="InterPro" id="IPR036291">
    <property type="entry name" value="NAD(P)-bd_dom_sf"/>
</dbReference>
<dbReference type="InterPro" id="IPR050085">
    <property type="entry name" value="AGPR"/>
</dbReference>
<evidence type="ECO:0000259" key="5">
    <source>
        <dbReference type="SMART" id="SM00859"/>
    </source>
</evidence>
<comment type="subcellular location">
    <subcellularLocation>
        <location evidence="4">Cytoplasm</location>
    </subcellularLocation>
</comment>
<dbReference type="InterPro" id="IPR000706">
    <property type="entry name" value="AGPR_type-1"/>
</dbReference>
<evidence type="ECO:0000256" key="3">
    <source>
        <dbReference type="ARBA" id="ARBA00023002"/>
    </source>
</evidence>
<dbReference type="NCBIfam" id="TIGR01850">
    <property type="entry name" value="argC"/>
    <property type="match status" value="1"/>
</dbReference>
<dbReference type="CDD" id="cd23939">
    <property type="entry name" value="AGPR_1_C_LysY"/>
    <property type="match status" value="1"/>
</dbReference>
<evidence type="ECO:0000256" key="2">
    <source>
        <dbReference type="ARBA" id="ARBA00022857"/>
    </source>
</evidence>
<sequence length="343" mass="37124">MLTAVVVGAAGYVGGEVLRLLLGHPNVTVRAALSRTFAGHRVDGVHPNLRGATNLIFAPSDDIPASDVLFLATEHGRSAELLSRSPHIAQSAAIVIDLSADFRLTDEALHQGYYPKAQRPLEWATTFVPGWPERHREALRTANRISVPGCMAMAGMLALHPLAAADILEPDVIVDAKTGSSGSGATALEQNLHAERSGAMRVFAPHGHRHEAEMAQSTGLRVHMTATGVEAVRGVQVLCHARSREPIEARTLYRIYREAYGNEPFVRVVAQRQGRYRLPEPKILLGSNYCDVGFALDPEGHRLTLIAALDNLMKGGAGNGIQCLNVRMGWSERLGLEFQGLHP</sequence>
<dbReference type="Pfam" id="PF01118">
    <property type="entry name" value="Semialdhyde_dh"/>
    <property type="match status" value="1"/>
</dbReference>
<evidence type="ECO:0000313" key="7">
    <source>
        <dbReference type="Proteomes" id="UP001370348"/>
    </source>
</evidence>
<keyword evidence="3 4" id="KW-0560">Oxidoreductase</keyword>
<evidence type="ECO:0000256" key="1">
    <source>
        <dbReference type="ARBA" id="ARBA00022605"/>
    </source>
</evidence>
<dbReference type="Proteomes" id="UP001370348">
    <property type="component" value="Chromosome"/>
</dbReference>
<comment type="catalytic activity">
    <reaction evidence="4">
        <text>N-acetyl-L-glutamate 5-semialdehyde + phosphate + NADP(+) = N-acetyl-L-glutamyl 5-phosphate + NADPH + H(+)</text>
        <dbReference type="Rhea" id="RHEA:21588"/>
        <dbReference type="ChEBI" id="CHEBI:15378"/>
        <dbReference type="ChEBI" id="CHEBI:29123"/>
        <dbReference type="ChEBI" id="CHEBI:43474"/>
        <dbReference type="ChEBI" id="CHEBI:57783"/>
        <dbReference type="ChEBI" id="CHEBI:57936"/>
        <dbReference type="ChEBI" id="CHEBI:58349"/>
        <dbReference type="EC" id="1.2.1.38"/>
    </reaction>
</comment>
<name>A0ABZ2LRP7_9BACT</name>
<comment type="similarity">
    <text evidence="4">Belongs to the NAGSA dehydrogenase family. Type 1 subfamily.</text>
</comment>
<protein>
    <recommendedName>
        <fullName evidence="4">N-acetyl-gamma-glutamyl-phosphate reductase</fullName>
        <shortName evidence="4">AGPR</shortName>
        <ecNumber evidence="4">1.2.1.38</ecNumber>
    </recommendedName>
    <alternativeName>
        <fullName evidence="4">N-acetyl-glutamate semialdehyde dehydrogenase</fullName>
        <shortName evidence="4">NAGSA dehydrogenase</shortName>
    </alternativeName>
</protein>
<dbReference type="InterPro" id="IPR000534">
    <property type="entry name" value="Semialdehyde_DH_NAD-bd"/>
</dbReference>
<dbReference type="SUPFAM" id="SSF51735">
    <property type="entry name" value="NAD(P)-binding Rossmann-fold domains"/>
    <property type="match status" value="1"/>
</dbReference>
<dbReference type="SMART" id="SM00859">
    <property type="entry name" value="Semialdhyde_dh"/>
    <property type="match status" value="1"/>
</dbReference>
<dbReference type="HAMAP" id="MF_00150">
    <property type="entry name" value="ArgC_type1"/>
    <property type="match status" value="1"/>
</dbReference>
<keyword evidence="7" id="KW-1185">Reference proteome</keyword>
<keyword evidence="2 4" id="KW-0521">NADP</keyword>
<accession>A0ABZ2LRP7</accession>
<gene>
    <name evidence="4 6" type="primary">argC</name>
    <name evidence="6" type="ORF">LZC94_37060</name>
</gene>
<organism evidence="6 7">
    <name type="scientific">Pendulispora albinea</name>
    <dbReference type="NCBI Taxonomy" id="2741071"/>
    <lineage>
        <taxon>Bacteria</taxon>
        <taxon>Pseudomonadati</taxon>
        <taxon>Myxococcota</taxon>
        <taxon>Myxococcia</taxon>
        <taxon>Myxococcales</taxon>
        <taxon>Sorangiineae</taxon>
        <taxon>Pendulisporaceae</taxon>
        <taxon>Pendulispora</taxon>
    </lineage>
</organism>
<comment type="pathway">
    <text evidence="4">Amino-acid biosynthesis; L-arginine biosynthesis; N(2)-acetyl-L-ornithine from L-glutamate: step 3/4.</text>
</comment>
<evidence type="ECO:0000313" key="6">
    <source>
        <dbReference type="EMBL" id="WXB13442.1"/>
    </source>
</evidence>
<comment type="function">
    <text evidence="4">Catalyzes the NADPH-dependent reduction of N-acetyl-5-glutamyl phosphate to yield N-acetyl-L-glutamate 5-semialdehyde.</text>
</comment>
<keyword evidence="4" id="KW-0963">Cytoplasm</keyword>
<dbReference type="PANTHER" id="PTHR32338:SF11">
    <property type="entry name" value="[LYSW]-L-2-AMINOADIPATE_[LYSW]-L-GLUTAMATE PHOSPHATE REDUCTASE-RELATED"/>
    <property type="match status" value="1"/>
</dbReference>
<dbReference type="EC" id="1.2.1.38" evidence="4"/>
<dbReference type="Gene3D" id="3.30.360.10">
    <property type="entry name" value="Dihydrodipicolinate Reductase, domain 2"/>
    <property type="match status" value="1"/>
</dbReference>
<dbReference type="InterPro" id="IPR058924">
    <property type="entry name" value="AGPR_dimerisation_dom"/>
</dbReference>
<dbReference type="EMBL" id="CP089984">
    <property type="protein sequence ID" value="WXB13442.1"/>
    <property type="molecule type" value="Genomic_DNA"/>
</dbReference>
<dbReference type="SUPFAM" id="SSF55347">
    <property type="entry name" value="Glyceraldehyde-3-phosphate dehydrogenase-like, C-terminal domain"/>
    <property type="match status" value="1"/>
</dbReference>